<comment type="subcellular location">
    <subcellularLocation>
        <location evidence="1">Periplasm</location>
    </subcellularLocation>
</comment>
<dbReference type="Gene3D" id="3.40.190.10">
    <property type="entry name" value="Periplasmic binding protein-like II"/>
    <property type="match status" value="2"/>
</dbReference>
<evidence type="ECO:0000313" key="5">
    <source>
        <dbReference type="EMBL" id="MBI3016294.1"/>
    </source>
</evidence>
<dbReference type="InterPro" id="IPR006311">
    <property type="entry name" value="TAT_signal"/>
</dbReference>
<proteinExistence type="inferred from homology"/>
<dbReference type="AlphaFoldDB" id="A0A932GSN4"/>
<dbReference type="EMBL" id="JACPSX010000287">
    <property type="protein sequence ID" value="MBI3016294.1"/>
    <property type="molecule type" value="Genomic_DNA"/>
</dbReference>
<evidence type="ECO:0000256" key="2">
    <source>
        <dbReference type="ARBA" id="ARBA00010742"/>
    </source>
</evidence>
<feature type="domain" description="SsuA/THI5-like" evidence="4">
    <location>
        <begin position="94"/>
        <end position="268"/>
    </location>
</feature>
<evidence type="ECO:0000256" key="1">
    <source>
        <dbReference type="ARBA" id="ARBA00004418"/>
    </source>
</evidence>
<accession>A0A932GSN4</accession>
<comment type="similarity">
    <text evidence="2">Belongs to the bacterial solute-binding protein SsuA/TauA family.</text>
</comment>
<comment type="caution">
    <text evidence="5">The sequence shown here is derived from an EMBL/GenBank/DDBJ whole genome shotgun (WGS) entry which is preliminary data.</text>
</comment>
<keyword evidence="3" id="KW-0732">Signal</keyword>
<evidence type="ECO:0000256" key="3">
    <source>
        <dbReference type="ARBA" id="ARBA00022729"/>
    </source>
</evidence>
<protein>
    <submittedName>
        <fullName evidence="5">ABC transporter substrate-binding protein</fullName>
    </submittedName>
</protein>
<sequence length="341" mass="37354">MATTVCKRLEGMNRREFLGGTASALLLGLGGSLLTPARALAQKKYVVGVLNTGTTSIYSTIINQLHLDAKYGGDLEFKLFDNINAQFTQFFLGKTDISGAFGAISGAIGRLEGRPVQYISPNMQQQTCLIARADAPYKRMEDLIGKNVGWFGLPSEASAGLLMVAQIKGIDAETKFRLRKVTAPLSAALVEKGELDAGLAIEVSLSKLLATGKYKVVGNPFLKDWQEITGNTLMQVGGIGAREDMIKNARPAIISFLKARDEAWELFTKDIKGNLQKDWLRKALGLNTEKEVEIAAERLPRTFVWKWGPKGEQEMEFYLKKAVQLGILKKFPDGLLNPISA</sequence>
<evidence type="ECO:0000313" key="6">
    <source>
        <dbReference type="Proteomes" id="UP000741360"/>
    </source>
</evidence>
<dbReference type="InterPro" id="IPR015168">
    <property type="entry name" value="SsuA/THI5"/>
</dbReference>
<dbReference type="PANTHER" id="PTHR30024:SF47">
    <property type="entry name" value="TAURINE-BINDING PERIPLASMIC PROTEIN"/>
    <property type="match status" value="1"/>
</dbReference>
<dbReference type="Proteomes" id="UP000741360">
    <property type="component" value="Unassembled WGS sequence"/>
</dbReference>
<dbReference type="GO" id="GO:0042597">
    <property type="term" value="C:periplasmic space"/>
    <property type="evidence" value="ECO:0007669"/>
    <property type="project" value="UniProtKB-SubCell"/>
</dbReference>
<gene>
    <name evidence="5" type="ORF">HYY65_14805</name>
</gene>
<evidence type="ECO:0000259" key="4">
    <source>
        <dbReference type="Pfam" id="PF09084"/>
    </source>
</evidence>
<dbReference type="PROSITE" id="PS51318">
    <property type="entry name" value="TAT"/>
    <property type="match status" value="1"/>
</dbReference>
<name>A0A932GSN4_UNCTE</name>
<dbReference type="Pfam" id="PF09084">
    <property type="entry name" value="NMT1"/>
    <property type="match status" value="1"/>
</dbReference>
<reference evidence="5" key="1">
    <citation type="submission" date="2020-07" db="EMBL/GenBank/DDBJ databases">
        <title>Huge and variable diversity of episymbiotic CPR bacteria and DPANN archaea in groundwater ecosystems.</title>
        <authorList>
            <person name="He C.Y."/>
            <person name="Keren R."/>
            <person name="Whittaker M."/>
            <person name="Farag I.F."/>
            <person name="Doudna J."/>
            <person name="Cate J.H.D."/>
            <person name="Banfield J.F."/>
        </authorList>
    </citation>
    <scope>NUCLEOTIDE SEQUENCE</scope>
    <source>
        <strain evidence="5">NC_groundwater_717_Ag_S-0.2um_59_8</strain>
    </source>
</reference>
<dbReference type="SUPFAM" id="SSF53850">
    <property type="entry name" value="Periplasmic binding protein-like II"/>
    <property type="match status" value="1"/>
</dbReference>
<organism evidence="5 6">
    <name type="scientific">Tectimicrobiota bacterium</name>
    <dbReference type="NCBI Taxonomy" id="2528274"/>
    <lineage>
        <taxon>Bacteria</taxon>
        <taxon>Pseudomonadati</taxon>
        <taxon>Nitrospinota/Tectimicrobiota group</taxon>
        <taxon>Candidatus Tectimicrobiota</taxon>
    </lineage>
</organism>
<dbReference type="PANTHER" id="PTHR30024">
    <property type="entry name" value="ALIPHATIC SULFONATES-BINDING PROTEIN-RELATED"/>
    <property type="match status" value="1"/>
</dbReference>